<keyword evidence="2" id="KW-1185">Reference proteome</keyword>
<sequence>MPTFTTELANRTTRELPLTLAEASQMAEAGFRFAEFDPEYGRFRLSKPYELVIIRDSNMLTIRQS</sequence>
<gene>
    <name evidence="1" type="ORF">JI749_08495</name>
</gene>
<dbReference type="RefSeq" id="WP_201662205.1">
    <property type="nucleotide sequence ID" value="NZ_CP068047.1"/>
</dbReference>
<dbReference type="EMBL" id="CP068047">
    <property type="protein sequence ID" value="QQR37627.1"/>
    <property type="molecule type" value="Genomic_DNA"/>
</dbReference>
<name>A0ABX7C075_9HYPH</name>
<protein>
    <recommendedName>
        <fullName evidence="3">PepSY domain-containing protein</fullName>
    </recommendedName>
</protein>
<evidence type="ECO:0000313" key="1">
    <source>
        <dbReference type="EMBL" id="QQR37627.1"/>
    </source>
</evidence>
<evidence type="ECO:0008006" key="3">
    <source>
        <dbReference type="Google" id="ProtNLM"/>
    </source>
</evidence>
<organism evidence="1 2">
    <name type="scientific">Devosia oryziradicis</name>
    <dbReference type="NCBI Taxonomy" id="2801335"/>
    <lineage>
        <taxon>Bacteria</taxon>
        <taxon>Pseudomonadati</taxon>
        <taxon>Pseudomonadota</taxon>
        <taxon>Alphaproteobacteria</taxon>
        <taxon>Hyphomicrobiales</taxon>
        <taxon>Devosiaceae</taxon>
        <taxon>Devosia</taxon>
    </lineage>
</organism>
<accession>A0ABX7C075</accession>
<evidence type="ECO:0000313" key="2">
    <source>
        <dbReference type="Proteomes" id="UP000595460"/>
    </source>
</evidence>
<reference evidence="1 2" key="1">
    <citation type="submission" date="2021-01" db="EMBL/GenBank/DDBJ databases">
        <title>Genome seq and assembly of Devosia sp. G19.</title>
        <authorList>
            <person name="Chhetri G."/>
        </authorList>
    </citation>
    <scope>NUCLEOTIDE SEQUENCE [LARGE SCALE GENOMIC DNA]</scope>
    <source>
        <strain evidence="1 2">G19</strain>
    </source>
</reference>
<proteinExistence type="predicted"/>
<dbReference type="Proteomes" id="UP000595460">
    <property type="component" value="Chromosome"/>
</dbReference>